<feature type="chain" id="PRO_5022084207" evidence="1">
    <location>
        <begin position="31"/>
        <end position="1136"/>
    </location>
</feature>
<evidence type="ECO:0000259" key="2">
    <source>
        <dbReference type="Pfam" id="PF07583"/>
    </source>
</evidence>
<dbReference type="PANTHER" id="PTHR35889:SF3">
    <property type="entry name" value="F-BOX DOMAIN-CONTAINING PROTEIN"/>
    <property type="match status" value="1"/>
</dbReference>
<dbReference type="EMBL" id="CP036272">
    <property type="protein sequence ID" value="QDT62636.1"/>
    <property type="molecule type" value="Genomic_DNA"/>
</dbReference>
<dbReference type="Proteomes" id="UP000315003">
    <property type="component" value="Chromosome"/>
</dbReference>
<proteinExistence type="predicted"/>
<keyword evidence="1" id="KW-0732">Signal</keyword>
<dbReference type="AlphaFoldDB" id="A0A517T2Q4"/>
<feature type="signal peptide" evidence="1">
    <location>
        <begin position="1"/>
        <end position="30"/>
    </location>
</feature>
<dbReference type="Pfam" id="PF07583">
    <property type="entry name" value="PSCyt2"/>
    <property type="match status" value="1"/>
</dbReference>
<dbReference type="InterPro" id="IPR022655">
    <property type="entry name" value="DUF1553"/>
</dbReference>
<dbReference type="Pfam" id="PF07635">
    <property type="entry name" value="PSCyt1"/>
    <property type="match status" value="1"/>
</dbReference>
<evidence type="ECO:0000259" key="3">
    <source>
        <dbReference type="Pfam" id="PF07587"/>
    </source>
</evidence>
<accession>A0A517T2Q4</accession>
<feature type="domain" description="Cytochrome C Planctomycete-type" evidence="4">
    <location>
        <begin position="53"/>
        <end position="111"/>
    </location>
</feature>
<dbReference type="InterPro" id="IPR011444">
    <property type="entry name" value="DUF1549"/>
</dbReference>
<dbReference type="PANTHER" id="PTHR35889">
    <property type="entry name" value="CYCLOINULO-OLIGOSACCHARIDE FRUCTANOTRANSFERASE-RELATED"/>
    <property type="match status" value="1"/>
</dbReference>
<protein>
    <submittedName>
        <fullName evidence="5">Planctomycete cytochrome C</fullName>
    </submittedName>
</protein>
<name>A0A517T2Q4_9BACT</name>
<evidence type="ECO:0000313" key="5">
    <source>
        <dbReference type="EMBL" id="QDT62636.1"/>
    </source>
</evidence>
<evidence type="ECO:0000259" key="4">
    <source>
        <dbReference type="Pfam" id="PF07635"/>
    </source>
</evidence>
<reference evidence="5 6" key="1">
    <citation type="submission" date="2019-02" db="EMBL/GenBank/DDBJ databases">
        <title>Deep-cultivation of Planctomycetes and their phenomic and genomic characterization uncovers novel biology.</title>
        <authorList>
            <person name="Wiegand S."/>
            <person name="Jogler M."/>
            <person name="Boedeker C."/>
            <person name="Pinto D."/>
            <person name="Vollmers J."/>
            <person name="Rivas-Marin E."/>
            <person name="Kohn T."/>
            <person name="Peeters S.H."/>
            <person name="Heuer A."/>
            <person name="Rast P."/>
            <person name="Oberbeckmann S."/>
            <person name="Bunk B."/>
            <person name="Jeske O."/>
            <person name="Meyerdierks A."/>
            <person name="Storesund J.E."/>
            <person name="Kallscheuer N."/>
            <person name="Luecker S."/>
            <person name="Lage O.M."/>
            <person name="Pohl T."/>
            <person name="Merkel B.J."/>
            <person name="Hornburger P."/>
            <person name="Mueller R.-W."/>
            <person name="Bruemmer F."/>
            <person name="Labrenz M."/>
            <person name="Spormann A.M."/>
            <person name="Op den Camp H."/>
            <person name="Overmann J."/>
            <person name="Amann R."/>
            <person name="Jetten M.S.M."/>
            <person name="Mascher T."/>
            <person name="Medema M.H."/>
            <person name="Devos D.P."/>
            <person name="Kaster A.-K."/>
            <person name="Ovreas L."/>
            <person name="Rohde M."/>
            <person name="Galperin M.Y."/>
            <person name="Jogler C."/>
        </authorList>
    </citation>
    <scope>NUCLEOTIDE SEQUENCE [LARGE SCALE GENOMIC DNA]</scope>
    <source>
        <strain evidence="5 6">SV_7m_r</strain>
    </source>
</reference>
<feature type="domain" description="DUF1549" evidence="2">
    <location>
        <begin position="176"/>
        <end position="379"/>
    </location>
</feature>
<sequence precursor="true">MGFARLLRHLNVCSLNVVLLLLAVSGVAQGQVANDQRSAYFEKYVRPLLVDRCQSCHGSKKQWAELRLDTAAGLHDGGESGPAIVAGQPEQSELLHRVNESDDDLRMPPQESGPRLTPGEVEVLSRWIKSGAFWPQTSTPDSAESLRRAQRQHWAFQPVVRHNPPTVKQAQWCQNEVDSFILARLETAGLSHASVADRRTLIRRATYDLTGLPPTTDEVKAFEQDRSDDAYQRLIDRLLRSPRYGEQWGRHWLDVARYSDVKGYVYGREERRFVHASLYRDWVIQAFNNDLPYNRFVLLQLAADQVVADDSPDLAAMGYLTLGRRFLGVTPDIIDDRIDVVGRGLLGLSISCARCHDHKYDPIPTADYYSLYGVFENSTEDLVPIVPEPEQASPSVEFIQELQQRKQTLAQATAEQRQVAGERIREKIDRYLLAQLDLEKYPALTFGQLLPPDAVFPSNVWRWESFLSHVRQQHDPVFQPWIAFADLADEEFSSRAQGVTQQLAKQADSLNPRVAAAFSESPVSPVDVAKRYQQVFGAIDKQWIKQCTDAESAGEPAPTALPDPDDEALRQVLYGSGSPCVIPDVPIVNSEYFWDIKTTERLWKLQKAVDQQILKSPHAAPHAVVLNDRPSISEPRVFRRGDPTKAGEAVPRQFLEILAGSNRQPFQSGSGRLEMARAIVDPSNPLTARVWVNRVWRHHFGTGLVPSPSDFGLRSDPPSHPELLDWLTSAFIANGWSTKWLHRTIMLSATYQQSSRLPSDQSLVAKVMKRDPRNRLLSRMNSRRLTYEQFRDTLLALSGEFDLTMGGQSVAMFGSGQTSNRRSVYGWIDREFLPPVLRVYDFANPELHTSKRSETTAPQQALFAMNGDLLVGRARSLIKRAGFLRQPLSAERVQRLYQIVFQRDPSSTELRRAMEFLQPVVDDVSIVRKEAVPSAWSYGVGEIDPDARTLKSFNALPHFTGDAWQGGSAWPDSMLGWAQLTADGGHPGNHHQHAVVRRWTAPRSGVVSITSELIHEPARGNGIRYWVLSSRSGVLRTGLIHESRKPVRVDRVKVQLGEMLDFIVDVNGHLGYDQFLWAPEIRLVDPVTLADDKQPSRWHARDDFTSQQEARQIESLALWEQFAQVLLMSNELMFVD</sequence>
<dbReference type="Pfam" id="PF07587">
    <property type="entry name" value="PSD1"/>
    <property type="match status" value="1"/>
</dbReference>
<evidence type="ECO:0000313" key="6">
    <source>
        <dbReference type="Proteomes" id="UP000315003"/>
    </source>
</evidence>
<keyword evidence="6" id="KW-1185">Reference proteome</keyword>
<dbReference type="OrthoDB" id="127107at2"/>
<evidence type="ECO:0000256" key="1">
    <source>
        <dbReference type="SAM" id="SignalP"/>
    </source>
</evidence>
<organism evidence="5 6">
    <name type="scientific">Stieleria bergensis</name>
    <dbReference type="NCBI Taxonomy" id="2528025"/>
    <lineage>
        <taxon>Bacteria</taxon>
        <taxon>Pseudomonadati</taxon>
        <taxon>Planctomycetota</taxon>
        <taxon>Planctomycetia</taxon>
        <taxon>Pirellulales</taxon>
        <taxon>Pirellulaceae</taxon>
        <taxon>Stieleria</taxon>
    </lineage>
</organism>
<dbReference type="RefSeq" id="WP_145277522.1">
    <property type="nucleotide sequence ID" value="NZ_CP036272.1"/>
</dbReference>
<dbReference type="InterPro" id="IPR011429">
    <property type="entry name" value="Cyt_c_Planctomycete-type"/>
</dbReference>
<feature type="domain" description="DUF1553" evidence="3">
    <location>
        <begin position="671"/>
        <end position="917"/>
    </location>
</feature>
<gene>
    <name evidence="5" type="ORF">SV7mr_51860</name>
</gene>